<organism evidence="1 2">
    <name type="scientific">Pseudomonas lundensis</name>
    <dbReference type="NCBI Taxonomy" id="86185"/>
    <lineage>
        <taxon>Bacteria</taxon>
        <taxon>Pseudomonadati</taxon>
        <taxon>Pseudomonadota</taxon>
        <taxon>Gammaproteobacteria</taxon>
        <taxon>Pseudomonadales</taxon>
        <taxon>Pseudomonadaceae</taxon>
        <taxon>Pseudomonas</taxon>
    </lineage>
</organism>
<evidence type="ECO:0000313" key="1">
    <source>
        <dbReference type="EMBL" id="OZY60891.1"/>
    </source>
</evidence>
<sequence length="62" mass="6787">MLTCPSKVRKRLIGLAQTPVVTANFAGRDVHFSTVFEALGRTRGRAPTLARLQTHGNRLLQG</sequence>
<comment type="caution">
    <text evidence="1">The sequence shown here is derived from an EMBL/GenBank/DDBJ whole genome shotgun (WGS) entry which is preliminary data.</text>
</comment>
<protein>
    <submittedName>
        <fullName evidence="1">Uncharacterized protein</fullName>
    </submittedName>
</protein>
<dbReference type="Proteomes" id="UP000215788">
    <property type="component" value="Unassembled WGS sequence"/>
</dbReference>
<reference evidence="1 2" key="1">
    <citation type="submission" date="2017-08" db="EMBL/GenBank/DDBJ databases">
        <title>Genomic and metabolic characterisation of spoilage-associated Pseudomonas species.</title>
        <authorList>
            <person name="Stanborough T."/>
            <person name="Fegan N."/>
            <person name="Powell S.M."/>
            <person name="Singh T."/>
            <person name="Tamplin M.L."/>
            <person name="Chandry P.S."/>
        </authorList>
    </citation>
    <scope>NUCLEOTIDE SEQUENCE [LARGE SCALE GENOMIC DNA]</scope>
    <source>
        <strain evidence="1 2">L1802</strain>
    </source>
</reference>
<evidence type="ECO:0000313" key="2">
    <source>
        <dbReference type="Proteomes" id="UP000215788"/>
    </source>
</evidence>
<proteinExistence type="predicted"/>
<dbReference type="EMBL" id="NQKI01000003">
    <property type="protein sequence ID" value="OZY60891.1"/>
    <property type="molecule type" value="Genomic_DNA"/>
</dbReference>
<dbReference type="AlphaFoldDB" id="A0A266NEH7"/>
<name>A0A266NEH7_9PSED</name>
<accession>A0A266NEH7</accession>
<gene>
    <name evidence="1" type="ORF">CJF39_03375</name>
</gene>